<dbReference type="OrthoDB" id="561350at2"/>
<dbReference type="AlphaFoldDB" id="A0A0P6XFP0"/>
<keyword evidence="3" id="KW-1185">Reference proteome</keyword>
<reference evidence="2 3" key="1">
    <citation type="submission" date="2015-07" db="EMBL/GenBank/DDBJ databases">
        <title>Genome sequence of Levilinea saccharolytica DSM 16555.</title>
        <authorList>
            <person name="Hemp J."/>
            <person name="Ward L.M."/>
            <person name="Pace L.A."/>
            <person name="Fischer W.W."/>
        </authorList>
    </citation>
    <scope>NUCLEOTIDE SEQUENCE [LARGE SCALE GENOMIC DNA]</scope>
    <source>
        <strain evidence="2 3">KIBI-1</strain>
    </source>
</reference>
<name>A0A0P6XFP0_9CHLR</name>
<accession>A0A0P6XFP0</accession>
<evidence type="ECO:0000313" key="3">
    <source>
        <dbReference type="Proteomes" id="UP000050501"/>
    </source>
</evidence>
<dbReference type="EMBL" id="LGCM01000055">
    <property type="protein sequence ID" value="KPL78471.1"/>
    <property type="molecule type" value="Genomic_DNA"/>
</dbReference>
<keyword evidence="1" id="KW-0472">Membrane</keyword>
<gene>
    <name evidence="2" type="ORF">ADN01_14835</name>
</gene>
<feature type="transmembrane region" description="Helical" evidence="1">
    <location>
        <begin position="197"/>
        <end position="217"/>
    </location>
</feature>
<keyword evidence="1" id="KW-0812">Transmembrane</keyword>
<protein>
    <submittedName>
        <fullName evidence="2">Uncharacterized protein</fullName>
    </submittedName>
</protein>
<organism evidence="2 3">
    <name type="scientific">Levilinea saccharolytica</name>
    <dbReference type="NCBI Taxonomy" id="229921"/>
    <lineage>
        <taxon>Bacteria</taxon>
        <taxon>Bacillati</taxon>
        <taxon>Chloroflexota</taxon>
        <taxon>Anaerolineae</taxon>
        <taxon>Anaerolineales</taxon>
        <taxon>Anaerolineaceae</taxon>
        <taxon>Levilinea</taxon>
    </lineage>
</organism>
<proteinExistence type="predicted"/>
<evidence type="ECO:0000313" key="2">
    <source>
        <dbReference type="EMBL" id="KPL78471.1"/>
    </source>
</evidence>
<dbReference type="Proteomes" id="UP000050501">
    <property type="component" value="Unassembled WGS sequence"/>
</dbReference>
<feature type="transmembrane region" description="Helical" evidence="1">
    <location>
        <begin position="6"/>
        <end position="23"/>
    </location>
</feature>
<sequence>MVGNLILFAFCIFMAWLLYRFPLRKAKTPEAYRLLFLFFCVLTAMLLFNAFLAYLGLSGLNRASINAPTARLSDMKNMKSGDAILIAATVSERNTPLLGDYLAYTDENHLWSPMELWLDLKDESVAVTNDTYQASVWPIDAGGMAYLKAKQPVIVVGFVENTLNLVNGEWSQSVRADLIYAGTFEAFAKRAQEKQTLAMVMMAANLVAAVLLIILPVQECWKGMNSAKASLPPR</sequence>
<feature type="transmembrane region" description="Helical" evidence="1">
    <location>
        <begin position="35"/>
        <end position="57"/>
    </location>
</feature>
<comment type="caution">
    <text evidence="2">The sequence shown here is derived from an EMBL/GenBank/DDBJ whole genome shotgun (WGS) entry which is preliminary data.</text>
</comment>
<keyword evidence="1" id="KW-1133">Transmembrane helix</keyword>
<dbReference type="RefSeq" id="WP_062418846.1">
    <property type="nucleotide sequence ID" value="NZ_DF967974.1"/>
</dbReference>
<evidence type="ECO:0000256" key="1">
    <source>
        <dbReference type="SAM" id="Phobius"/>
    </source>
</evidence>